<dbReference type="SUPFAM" id="SSF47661">
    <property type="entry name" value="t-snare proteins"/>
    <property type="match status" value="1"/>
</dbReference>
<keyword evidence="6" id="KW-0472">Membrane</keyword>
<keyword evidence="3" id="KW-0532">Neurotransmitter transport</keyword>
<accession>A0A195BNJ9</accession>
<name>A0A195BNJ9_9HYME</name>
<dbReference type="GO" id="GO:0000149">
    <property type="term" value="F:SNARE binding"/>
    <property type="evidence" value="ECO:0007669"/>
    <property type="project" value="TreeGrafter"/>
</dbReference>
<dbReference type="GO" id="GO:0012505">
    <property type="term" value="C:endomembrane system"/>
    <property type="evidence" value="ECO:0007669"/>
    <property type="project" value="TreeGrafter"/>
</dbReference>
<comment type="similarity">
    <text evidence="2 4">Belongs to the syntaxin family.</text>
</comment>
<dbReference type="SMART" id="SM00503">
    <property type="entry name" value="SynN"/>
    <property type="match status" value="1"/>
</dbReference>
<reference evidence="8 9" key="1">
    <citation type="submission" date="2015-09" db="EMBL/GenBank/DDBJ databases">
        <title>Atta colombica WGS genome.</title>
        <authorList>
            <person name="Nygaard S."/>
            <person name="Hu H."/>
            <person name="Boomsma J."/>
            <person name="Zhang G."/>
        </authorList>
    </citation>
    <scope>NUCLEOTIDE SEQUENCE [LARGE SCALE GENOMIC DNA]</scope>
    <source>
        <strain evidence="8">Treedump-2</strain>
        <tissue evidence="8">Whole body</tissue>
    </source>
</reference>
<feature type="region of interest" description="Disordered" evidence="5">
    <location>
        <begin position="1"/>
        <end position="28"/>
    </location>
</feature>
<dbReference type="Pfam" id="PF05739">
    <property type="entry name" value="SNARE"/>
    <property type="match status" value="1"/>
</dbReference>
<gene>
    <name evidence="8" type="ORF">ALC53_03232</name>
</gene>
<dbReference type="GO" id="GO:0031201">
    <property type="term" value="C:SNARE complex"/>
    <property type="evidence" value="ECO:0007669"/>
    <property type="project" value="TreeGrafter"/>
</dbReference>
<keyword evidence="6" id="KW-0812">Transmembrane</keyword>
<feature type="transmembrane region" description="Helical" evidence="6">
    <location>
        <begin position="464"/>
        <end position="484"/>
    </location>
</feature>
<feature type="compositionally biased region" description="Polar residues" evidence="5">
    <location>
        <begin position="161"/>
        <end position="173"/>
    </location>
</feature>
<dbReference type="GO" id="GO:0048278">
    <property type="term" value="P:vesicle docking"/>
    <property type="evidence" value="ECO:0007669"/>
    <property type="project" value="TreeGrafter"/>
</dbReference>
<dbReference type="SMART" id="SM00397">
    <property type="entry name" value="t_SNARE"/>
    <property type="match status" value="1"/>
</dbReference>
<evidence type="ECO:0000256" key="6">
    <source>
        <dbReference type="SAM" id="Phobius"/>
    </source>
</evidence>
<dbReference type="GO" id="GO:0006886">
    <property type="term" value="P:intracellular protein transport"/>
    <property type="evidence" value="ECO:0007669"/>
    <property type="project" value="InterPro"/>
</dbReference>
<keyword evidence="3" id="KW-0813">Transport</keyword>
<evidence type="ECO:0000313" key="8">
    <source>
        <dbReference type="EMBL" id="KYM87797.1"/>
    </source>
</evidence>
<feature type="compositionally biased region" description="Basic and acidic residues" evidence="5">
    <location>
        <begin position="137"/>
        <end position="160"/>
    </location>
</feature>
<keyword evidence="6" id="KW-1133">Transmembrane helix</keyword>
<dbReference type="STRING" id="520822.A0A195BNJ9"/>
<dbReference type="CDD" id="cd15847">
    <property type="entry name" value="SNARE_syntaxin7_like"/>
    <property type="match status" value="1"/>
</dbReference>
<dbReference type="GO" id="GO:0006836">
    <property type="term" value="P:neurotransmitter transport"/>
    <property type="evidence" value="ECO:0007669"/>
    <property type="project" value="UniProtKB-KW"/>
</dbReference>
<dbReference type="AlphaFoldDB" id="A0A195BNJ9"/>
<evidence type="ECO:0000256" key="1">
    <source>
        <dbReference type="ARBA" id="ARBA00004211"/>
    </source>
</evidence>
<evidence type="ECO:0000256" key="2">
    <source>
        <dbReference type="ARBA" id="ARBA00009063"/>
    </source>
</evidence>
<dbReference type="Proteomes" id="UP000078540">
    <property type="component" value="Unassembled WGS sequence"/>
</dbReference>
<evidence type="ECO:0000256" key="5">
    <source>
        <dbReference type="SAM" id="MobiDB-lite"/>
    </source>
</evidence>
<dbReference type="EMBL" id="KQ976428">
    <property type="protein sequence ID" value="KYM87797.1"/>
    <property type="molecule type" value="Genomic_DNA"/>
</dbReference>
<feature type="region of interest" description="Disordered" evidence="5">
    <location>
        <begin position="137"/>
        <end position="177"/>
    </location>
</feature>
<protein>
    <submittedName>
        <fullName evidence="8">Syntaxin-12</fullName>
    </submittedName>
</protein>
<evidence type="ECO:0000259" key="7">
    <source>
        <dbReference type="PROSITE" id="PS50192"/>
    </source>
</evidence>
<dbReference type="InterPro" id="IPR006011">
    <property type="entry name" value="Syntaxin_N"/>
</dbReference>
<keyword evidence="9" id="KW-1185">Reference proteome</keyword>
<dbReference type="InterPro" id="IPR006012">
    <property type="entry name" value="Syntaxin/epimorphin_CS"/>
</dbReference>
<dbReference type="InterPro" id="IPR010989">
    <property type="entry name" value="SNARE"/>
</dbReference>
<evidence type="ECO:0000256" key="3">
    <source>
        <dbReference type="ARBA" id="ARBA00022775"/>
    </source>
</evidence>
<dbReference type="PROSITE" id="PS50192">
    <property type="entry name" value="T_SNARE"/>
    <property type="match status" value="1"/>
</dbReference>
<dbReference type="InterPro" id="IPR045242">
    <property type="entry name" value="Syntaxin"/>
</dbReference>
<dbReference type="GO" id="GO:0005484">
    <property type="term" value="F:SNAP receptor activity"/>
    <property type="evidence" value="ECO:0007669"/>
    <property type="project" value="InterPro"/>
</dbReference>
<proteinExistence type="inferred from homology"/>
<feature type="domain" description="T-SNARE coiled-coil homology" evidence="7">
    <location>
        <begin position="391"/>
        <end position="453"/>
    </location>
</feature>
<dbReference type="PROSITE" id="PS00914">
    <property type="entry name" value="SYNTAXIN"/>
    <property type="match status" value="1"/>
</dbReference>
<dbReference type="InterPro" id="IPR000727">
    <property type="entry name" value="T_SNARE_dom"/>
</dbReference>
<sequence>MHPTISRHPIAFGRSSTRTRQGPSFPGEEDGFDLARLLAYPPENKTIETYRVRGTSKGSVCGARLMVRRSMNPLLLTPSCFTSTDHLADPAVVRPRSDDFVRLLDGGRARPAASTGCPKNPQLETIGKWMTMQETRRDETIGDETRGDETRPDWRAREDSSMAQRPQNYGSTDQRVDVPEIGFSPTELYSLCENITTNIYTINASWKVLERAYKNIGTSKDNQGLRDKVHVTQSSTNQVVTQISKDIARLTMLMRRGDKQQKLQIEKLTTDFKDALQRYSDMQKSIVEKMKRHILTMTNIENSMDGDDTEETHRLLLVQEQEHRTTQRFGNNIFCIHRKQWSICVLTSNAENLTYLLSWNNSNGFHCILDNAKQLVINVYYGMYRTLEFQHGLLLEREDRIKRIEGDILDVNQIMRELAALVHQQGDTIDTIDNHIENIHGNVELGAQELEKGSNYQSKFRRKVYILLLLAIIVAIVLTVILVIKLS</sequence>
<dbReference type="GO" id="GO:0006906">
    <property type="term" value="P:vesicle fusion"/>
    <property type="evidence" value="ECO:0007669"/>
    <property type="project" value="TreeGrafter"/>
</dbReference>
<dbReference type="Gene3D" id="1.20.58.70">
    <property type="match status" value="1"/>
</dbReference>
<evidence type="ECO:0000256" key="4">
    <source>
        <dbReference type="RuleBase" id="RU003858"/>
    </source>
</evidence>
<evidence type="ECO:0000313" key="9">
    <source>
        <dbReference type="Proteomes" id="UP000078540"/>
    </source>
</evidence>
<comment type="subcellular location">
    <subcellularLocation>
        <location evidence="1">Membrane</location>
        <topology evidence="1">Single-pass type IV membrane protein</topology>
    </subcellularLocation>
</comment>
<dbReference type="PANTHER" id="PTHR19957:SF38">
    <property type="entry name" value="LD27581P"/>
    <property type="match status" value="1"/>
</dbReference>
<dbReference type="Pfam" id="PF14523">
    <property type="entry name" value="Syntaxin_2"/>
    <property type="match status" value="1"/>
</dbReference>
<dbReference type="Gene3D" id="1.20.5.110">
    <property type="match status" value="1"/>
</dbReference>
<organism evidence="8 9">
    <name type="scientific">Atta colombica</name>
    <dbReference type="NCBI Taxonomy" id="520822"/>
    <lineage>
        <taxon>Eukaryota</taxon>
        <taxon>Metazoa</taxon>
        <taxon>Ecdysozoa</taxon>
        <taxon>Arthropoda</taxon>
        <taxon>Hexapoda</taxon>
        <taxon>Insecta</taxon>
        <taxon>Pterygota</taxon>
        <taxon>Neoptera</taxon>
        <taxon>Endopterygota</taxon>
        <taxon>Hymenoptera</taxon>
        <taxon>Apocrita</taxon>
        <taxon>Aculeata</taxon>
        <taxon>Formicoidea</taxon>
        <taxon>Formicidae</taxon>
        <taxon>Myrmicinae</taxon>
        <taxon>Atta</taxon>
    </lineage>
</organism>
<dbReference type="PANTHER" id="PTHR19957">
    <property type="entry name" value="SYNTAXIN"/>
    <property type="match status" value="1"/>
</dbReference>